<dbReference type="InterPro" id="IPR017972">
    <property type="entry name" value="Cyt_P450_CS"/>
</dbReference>
<keyword evidence="7" id="KW-0503">Monooxygenase</keyword>
<evidence type="ECO:0000256" key="5">
    <source>
        <dbReference type="ARBA" id="ARBA00023004"/>
    </source>
</evidence>
<evidence type="ECO:0000313" key="10">
    <source>
        <dbReference type="Proteomes" id="UP001152646"/>
    </source>
</evidence>
<dbReference type="GO" id="GO:0005506">
    <property type="term" value="F:iron ion binding"/>
    <property type="evidence" value="ECO:0007669"/>
    <property type="project" value="InterPro"/>
</dbReference>
<keyword evidence="5 6" id="KW-0408">Iron</keyword>
<proteinExistence type="inferred from homology"/>
<dbReference type="Gene3D" id="1.10.630.10">
    <property type="entry name" value="Cytochrome P450"/>
    <property type="match status" value="1"/>
</dbReference>
<keyword evidence="6 7" id="KW-0349">Heme</keyword>
<dbReference type="InterPro" id="IPR001128">
    <property type="entry name" value="Cyt_P450"/>
</dbReference>
<accession>A0A9W4N890</accession>
<comment type="cofactor">
    <cofactor evidence="1 6">
        <name>heme</name>
        <dbReference type="ChEBI" id="CHEBI:30413"/>
    </cofactor>
</comment>
<dbReference type="GO" id="GO:0016705">
    <property type="term" value="F:oxidoreductase activity, acting on paired donors, with incorporation or reduction of molecular oxygen"/>
    <property type="evidence" value="ECO:0007669"/>
    <property type="project" value="InterPro"/>
</dbReference>
<dbReference type="InterPro" id="IPR002403">
    <property type="entry name" value="Cyt_P450_E_grp-IV"/>
</dbReference>
<gene>
    <name evidence="9" type="ORF">PSALAMII_LOCUS2486</name>
</gene>
<organism evidence="9 10">
    <name type="scientific">Penicillium salamii</name>
    <dbReference type="NCBI Taxonomy" id="1612424"/>
    <lineage>
        <taxon>Eukaryota</taxon>
        <taxon>Fungi</taxon>
        <taxon>Dikarya</taxon>
        <taxon>Ascomycota</taxon>
        <taxon>Pezizomycotina</taxon>
        <taxon>Eurotiomycetes</taxon>
        <taxon>Eurotiomycetidae</taxon>
        <taxon>Eurotiales</taxon>
        <taxon>Aspergillaceae</taxon>
        <taxon>Penicillium</taxon>
    </lineage>
</organism>
<evidence type="ECO:0000256" key="4">
    <source>
        <dbReference type="ARBA" id="ARBA00023002"/>
    </source>
</evidence>
<evidence type="ECO:0000256" key="6">
    <source>
        <dbReference type="PIRSR" id="PIRSR602403-1"/>
    </source>
</evidence>
<reference evidence="9" key="1">
    <citation type="submission" date="2021-07" db="EMBL/GenBank/DDBJ databases">
        <authorList>
            <person name="Branca A.L. A."/>
        </authorList>
    </citation>
    <scope>NUCLEOTIDE SEQUENCE</scope>
</reference>
<dbReference type="SUPFAM" id="SSF48264">
    <property type="entry name" value="Cytochrome P450"/>
    <property type="match status" value="1"/>
</dbReference>
<dbReference type="PANTHER" id="PTHR24305">
    <property type="entry name" value="CYTOCHROME P450"/>
    <property type="match status" value="1"/>
</dbReference>
<dbReference type="GO" id="GO:0004497">
    <property type="term" value="F:monooxygenase activity"/>
    <property type="evidence" value="ECO:0007669"/>
    <property type="project" value="UniProtKB-KW"/>
</dbReference>
<name>A0A9W4N890_9EURO</name>
<dbReference type="PANTHER" id="PTHR24305:SF228">
    <property type="entry name" value="P450 MONOOXYGENASE, PUTATIVE (AFU_ORTHOLOGUE AFUA_3G03930)-RELATED"/>
    <property type="match status" value="1"/>
</dbReference>
<protein>
    <recommendedName>
        <fullName evidence="11">Cytochrome P450 monooxygenase</fullName>
    </recommendedName>
</protein>
<dbReference type="Proteomes" id="UP001152646">
    <property type="component" value="Unassembled WGS sequence"/>
</dbReference>
<dbReference type="EMBL" id="CAJVPA010000099">
    <property type="protein sequence ID" value="CAG8324370.1"/>
    <property type="molecule type" value="Genomic_DNA"/>
</dbReference>
<evidence type="ECO:0000313" key="9">
    <source>
        <dbReference type="EMBL" id="CAG8324370.1"/>
    </source>
</evidence>
<keyword evidence="4 7" id="KW-0560">Oxidoreductase</keyword>
<dbReference type="GO" id="GO:0043386">
    <property type="term" value="P:mycotoxin biosynthetic process"/>
    <property type="evidence" value="ECO:0007669"/>
    <property type="project" value="UniProtKB-ARBA"/>
</dbReference>
<evidence type="ECO:0000256" key="2">
    <source>
        <dbReference type="ARBA" id="ARBA00010617"/>
    </source>
</evidence>
<evidence type="ECO:0000256" key="7">
    <source>
        <dbReference type="RuleBase" id="RU000461"/>
    </source>
</evidence>
<dbReference type="FunFam" id="1.10.630.10:FF:000115">
    <property type="entry name" value="Cytochrome P450 monooxygenase, putative"/>
    <property type="match status" value="1"/>
</dbReference>
<dbReference type="PROSITE" id="PS00086">
    <property type="entry name" value="CYTOCHROME_P450"/>
    <property type="match status" value="1"/>
</dbReference>
<comment type="similarity">
    <text evidence="2 7">Belongs to the cytochrome P450 family.</text>
</comment>
<evidence type="ECO:0000256" key="3">
    <source>
        <dbReference type="ARBA" id="ARBA00022723"/>
    </source>
</evidence>
<dbReference type="InterPro" id="IPR036396">
    <property type="entry name" value="Cyt_P450_sf"/>
</dbReference>
<feature type="region of interest" description="Disordered" evidence="8">
    <location>
        <begin position="370"/>
        <end position="392"/>
    </location>
</feature>
<sequence length="501" mass="56795">MISLILLLAALVFYLFYLTYHRIITPYFLSPLSSIPNAHLTSPLSSRWIDHKRSTGTEVLAIYSQHQKHGPIVRLGPHEISVNSLHGLKIIYTGAFEKHAFYNDVFVNFNAENMVGMLHNAPHAHQKRMLSKTYSKSSLQQSDDLHLISKEILHARLMPILKEAGDNQEVLNVLPLFQAVGMDFTSSFLFGLRHGTKYSLSIPEWKVWLEEYERFKYMSRGDRYMGFIERWCIGLCEQAEVSRDKTNLGDGGESLSTNAVVFEQLRQSLIVQKDHDHRPLKLAIASELLDHLVAGHETTGITVTYMMWELSQNPELQSELRSELLGLSPSLESFDKDRAQSLPSPSAIDALPLLDAVVRETLRIHSPAPAQLPRVTPDTKEGTSLHGHDSIPGGVKVSSTAYSLHRIGEVFPRPLEWLPRRWLEAGDRIHNMRRLFWPFGSGGRMCLGSNFALQEIKLVMAAVYSNYTTVIIDDEGIEQDYAFISLPRGRKLMLKFIPVVR</sequence>
<dbReference type="AlphaFoldDB" id="A0A9W4N890"/>
<feature type="binding site" description="axial binding residue" evidence="6">
    <location>
        <position position="446"/>
    </location>
    <ligand>
        <name>heme</name>
        <dbReference type="ChEBI" id="CHEBI:30413"/>
    </ligand>
    <ligandPart>
        <name>Fe</name>
        <dbReference type="ChEBI" id="CHEBI:18248"/>
    </ligandPart>
</feature>
<dbReference type="InterPro" id="IPR050121">
    <property type="entry name" value="Cytochrome_P450_monoxygenase"/>
</dbReference>
<evidence type="ECO:0008006" key="11">
    <source>
        <dbReference type="Google" id="ProtNLM"/>
    </source>
</evidence>
<evidence type="ECO:0000256" key="8">
    <source>
        <dbReference type="SAM" id="MobiDB-lite"/>
    </source>
</evidence>
<dbReference type="Pfam" id="PF00067">
    <property type="entry name" value="p450"/>
    <property type="match status" value="1"/>
</dbReference>
<dbReference type="CDD" id="cd11059">
    <property type="entry name" value="CYP_fungal"/>
    <property type="match status" value="1"/>
</dbReference>
<dbReference type="PRINTS" id="PR00385">
    <property type="entry name" value="P450"/>
</dbReference>
<dbReference type="PRINTS" id="PR00465">
    <property type="entry name" value="EP450IV"/>
</dbReference>
<dbReference type="OrthoDB" id="1470350at2759"/>
<evidence type="ECO:0000256" key="1">
    <source>
        <dbReference type="ARBA" id="ARBA00001971"/>
    </source>
</evidence>
<feature type="compositionally biased region" description="Basic and acidic residues" evidence="8">
    <location>
        <begin position="377"/>
        <end position="389"/>
    </location>
</feature>
<comment type="caution">
    <text evidence="9">The sequence shown here is derived from an EMBL/GenBank/DDBJ whole genome shotgun (WGS) entry which is preliminary data.</text>
</comment>
<dbReference type="GO" id="GO:0020037">
    <property type="term" value="F:heme binding"/>
    <property type="evidence" value="ECO:0007669"/>
    <property type="project" value="InterPro"/>
</dbReference>
<keyword evidence="3 6" id="KW-0479">Metal-binding</keyword>